<dbReference type="HOGENOM" id="CLU_060131_6_5_1"/>
<protein>
    <recommendedName>
        <fullName evidence="3">N-acetyltransferase domain-containing protein</fullName>
    </recommendedName>
</protein>
<evidence type="ECO:0008006" key="3">
    <source>
        <dbReference type="Google" id="ProtNLM"/>
    </source>
</evidence>
<gene>
    <name evidence="1" type="ORF">M436DRAFT_71290</name>
</gene>
<dbReference type="PANTHER" id="PTHR42791">
    <property type="entry name" value="GNAT FAMILY ACETYLTRANSFERASE"/>
    <property type="match status" value="1"/>
</dbReference>
<evidence type="ECO:0000313" key="1">
    <source>
        <dbReference type="EMBL" id="KEQ74784.1"/>
    </source>
</evidence>
<name>A0A074WTA0_9PEZI</name>
<dbReference type="STRING" id="1043004.A0A074WTA0"/>
<organism evidence="1 2">
    <name type="scientific">Aureobasidium namibiae CBS 147.97</name>
    <dbReference type="NCBI Taxonomy" id="1043004"/>
    <lineage>
        <taxon>Eukaryota</taxon>
        <taxon>Fungi</taxon>
        <taxon>Dikarya</taxon>
        <taxon>Ascomycota</taxon>
        <taxon>Pezizomycotina</taxon>
        <taxon>Dothideomycetes</taxon>
        <taxon>Dothideomycetidae</taxon>
        <taxon>Dothideales</taxon>
        <taxon>Saccotheciaceae</taxon>
        <taxon>Aureobasidium</taxon>
    </lineage>
</organism>
<dbReference type="PANTHER" id="PTHR42791:SF14">
    <property type="entry name" value="N-ACETYLTRANSFERASE DOMAIN-CONTAINING PROTEIN"/>
    <property type="match status" value="1"/>
</dbReference>
<reference evidence="1 2" key="1">
    <citation type="journal article" date="2014" name="BMC Genomics">
        <title>Genome sequencing of four Aureobasidium pullulans varieties: biotechnological potential, stress tolerance, and description of new species.</title>
        <authorList>
            <person name="Gostin Ar C."/>
            <person name="Ohm R.A."/>
            <person name="Kogej T."/>
            <person name="Sonjak S."/>
            <person name="Turk M."/>
            <person name="Zajc J."/>
            <person name="Zalar P."/>
            <person name="Grube M."/>
            <person name="Sun H."/>
            <person name="Han J."/>
            <person name="Sharma A."/>
            <person name="Chiniquy J."/>
            <person name="Ngan C.Y."/>
            <person name="Lipzen A."/>
            <person name="Barry K."/>
            <person name="Grigoriev I.V."/>
            <person name="Gunde-Cimerman N."/>
        </authorList>
    </citation>
    <scope>NUCLEOTIDE SEQUENCE [LARGE SCALE GENOMIC DNA]</scope>
    <source>
        <strain evidence="1 2">CBS 147.97</strain>
    </source>
</reference>
<proteinExistence type="predicted"/>
<dbReference type="AlphaFoldDB" id="A0A074WTA0"/>
<dbReference type="InterPro" id="IPR052523">
    <property type="entry name" value="Trichothecene_AcTrans"/>
</dbReference>
<dbReference type="RefSeq" id="XP_013429224.1">
    <property type="nucleotide sequence ID" value="XM_013573770.1"/>
</dbReference>
<evidence type="ECO:0000313" key="2">
    <source>
        <dbReference type="Proteomes" id="UP000027730"/>
    </source>
</evidence>
<keyword evidence="2" id="KW-1185">Reference proteome</keyword>
<dbReference type="Proteomes" id="UP000027730">
    <property type="component" value="Unassembled WGS sequence"/>
</dbReference>
<sequence length="223" mass="24704">MSYEITPMKEDEIDIYIKVSWEALTQVEDSVLTLVYPDGFTESVQANMRKTTRDGLSDPSTSYVLIRDIDTKDVVAVACWYYQTKDVAIRELLDAEEKAREKRMEQGPIPGINYAVIDKFREASMESKREILAGRAHAALRVLSTLPAAQRKGAGTAGLIWGLRKADELGLPAYLVSSGMGRSLYAAHGFSEVGELSLDTSHHGRPHKVSHCCMLRAAKRISG</sequence>
<dbReference type="InterPro" id="IPR016181">
    <property type="entry name" value="Acyl_CoA_acyltransferase"/>
</dbReference>
<dbReference type="OrthoDB" id="410198at2759"/>
<dbReference type="EMBL" id="KL584706">
    <property type="protein sequence ID" value="KEQ74784.1"/>
    <property type="molecule type" value="Genomic_DNA"/>
</dbReference>
<dbReference type="SUPFAM" id="SSF55729">
    <property type="entry name" value="Acyl-CoA N-acyltransferases (Nat)"/>
    <property type="match status" value="1"/>
</dbReference>
<dbReference type="Gene3D" id="3.40.630.30">
    <property type="match status" value="1"/>
</dbReference>
<dbReference type="GeneID" id="25414919"/>
<accession>A0A074WTA0</accession>